<proteinExistence type="predicted"/>
<keyword evidence="2" id="KW-0472">Membrane</keyword>
<keyword evidence="2" id="KW-1133">Transmembrane helix</keyword>
<sequence length="205" mass="23629">MQFGDRLKQQRKIKELTQDDVAKKLNVSRQTISSWENENSYPDIKSLIQLSNLYNISLDTMLKEDKGMKEFIEKSDLRKKMVGLNCSLYSSYALAIAFYILIINHSQHVSPAVAILGIAIYAMSLCVINSFKKLMVNLGFNPDLNPIHHILPNKYIRLIFMAVVIIAVSLFITPGLYIIPRTFAPFFICIMIYEVLILVYYLRNR</sequence>
<comment type="caution">
    <text evidence="4">The sequence shown here is derived from an EMBL/GenBank/DDBJ whole genome shotgun (WGS) entry which is preliminary data.</text>
</comment>
<evidence type="ECO:0000313" key="5">
    <source>
        <dbReference type="Proteomes" id="UP001438112"/>
    </source>
</evidence>
<dbReference type="CDD" id="cd00093">
    <property type="entry name" value="HTH_XRE"/>
    <property type="match status" value="1"/>
</dbReference>
<dbReference type="EMBL" id="BAABVV010000033">
    <property type="protein sequence ID" value="GAA6114353.1"/>
    <property type="molecule type" value="Genomic_DNA"/>
</dbReference>
<reference evidence="4 5" key="1">
    <citation type="submission" date="2024-03" db="EMBL/GenBank/DDBJ databases">
        <title>Inconsistent identification of Apilactobacillus kunkeei-related strains obtained by well-developed overall genome related indices.</title>
        <authorList>
            <person name="Maeno S."/>
            <person name="Endo A."/>
        </authorList>
    </citation>
    <scope>NUCLEOTIDE SEQUENCE [LARGE SCALE GENOMIC DNA]</scope>
    <source>
        <strain evidence="4 5">20H-10</strain>
    </source>
</reference>
<keyword evidence="2" id="KW-0812">Transmembrane</keyword>
<organism evidence="4 5">
    <name type="scientific">Apilactobacillus apinorum</name>
    <dbReference type="NCBI Taxonomy" id="1218495"/>
    <lineage>
        <taxon>Bacteria</taxon>
        <taxon>Bacillati</taxon>
        <taxon>Bacillota</taxon>
        <taxon>Bacilli</taxon>
        <taxon>Lactobacillales</taxon>
        <taxon>Lactobacillaceae</taxon>
        <taxon>Apilactobacillus</taxon>
    </lineage>
</organism>
<accession>A0ABP9ZHT0</accession>
<keyword evidence="1" id="KW-0238">DNA-binding</keyword>
<evidence type="ECO:0000313" key="4">
    <source>
        <dbReference type="EMBL" id="GAA6114353.1"/>
    </source>
</evidence>
<dbReference type="RefSeq" id="WP_263505234.1">
    <property type="nucleotide sequence ID" value="NZ_BAABVV010000033.1"/>
</dbReference>
<protein>
    <recommendedName>
        <fullName evidence="3">HTH cro/C1-type domain-containing protein</fullName>
    </recommendedName>
</protein>
<feature type="domain" description="HTH cro/C1-type" evidence="3">
    <location>
        <begin position="7"/>
        <end position="61"/>
    </location>
</feature>
<evidence type="ECO:0000256" key="2">
    <source>
        <dbReference type="SAM" id="Phobius"/>
    </source>
</evidence>
<feature type="transmembrane region" description="Helical" evidence="2">
    <location>
        <begin position="109"/>
        <end position="128"/>
    </location>
</feature>
<dbReference type="Proteomes" id="UP001438112">
    <property type="component" value="Unassembled WGS sequence"/>
</dbReference>
<feature type="transmembrane region" description="Helical" evidence="2">
    <location>
        <begin position="183"/>
        <end position="202"/>
    </location>
</feature>
<dbReference type="Pfam" id="PF01381">
    <property type="entry name" value="HTH_3"/>
    <property type="match status" value="1"/>
</dbReference>
<keyword evidence="5" id="KW-1185">Reference proteome</keyword>
<evidence type="ECO:0000259" key="3">
    <source>
        <dbReference type="PROSITE" id="PS50943"/>
    </source>
</evidence>
<gene>
    <name evidence="4" type="ORF">AP20H10_07160</name>
</gene>
<dbReference type="PROSITE" id="PS50943">
    <property type="entry name" value="HTH_CROC1"/>
    <property type="match status" value="1"/>
</dbReference>
<dbReference type="Gene3D" id="1.10.260.40">
    <property type="entry name" value="lambda repressor-like DNA-binding domains"/>
    <property type="match status" value="1"/>
</dbReference>
<dbReference type="PANTHER" id="PTHR46558">
    <property type="entry name" value="TRACRIPTIONAL REGULATORY PROTEIN-RELATED-RELATED"/>
    <property type="match status" value="1"/>
</dbReference>
<dbReference type="PANTHER" id="PTHR46558:SF13">
    <property type="entry name" value="HTH-TYPE TRANSCRIPTIONAL REGULATOR IMMR"/>
    <property type="match status" value="1"/>
</dbReference>
<feature type="transmembrane region" description="Helical" evidence="2">
    <location>
        <begin position="155"/>
        <end position="177"/>
    </location>
</feature>
<feature type="transmembrane region" description="Helical" evidence="2">
    <location>
        <begin position="82"/>
        <end position="103"/>
    </location>
</feature>
<dbReference type="SUPFAM" id="SSF47413">
    <property type="entry name" value="lambda repressor-like DNA-binding domains"/>
    <property type="match status" value="1"/>
</dbReference>
<evidence type="ECO:0000256" key="1">
    <source>
        <dbReference type="ARBA" id="ARBA00023125"/>
    </source>
</evidence>
<dbReference type="SMART" id="SM00530">
    <property type="entry name" value="HTH_XRE"/>
    <property type="match status" value="1"/>
</dbReference>
<dbReference type="InterPro" id="IPR001387">
    <property type="entry name" value="Cro/C1-type_HTH"/>
</dbReference>
<name>A0ABP9ZHT0_9LACO</name>
<dbReference type="InterPro" id="IPR010982">
    <property type="entry name" value="Lambda_DNA-bd_dom_sf"/>
</dbReference>